<evidence type="ECO:0000256" key="1">
    <source>
        <dbReference type="ARBA" id="ARBA00022741"/>
    </source>
</evidence>
<proteinExistence type="predicted"/>
<dbReference type="PANTHER" id="PTHR43309">
    <property type="entry name" value="5-OXOPROLINASE SUBUNIT C"/>
    <property type="match status" value="1"/>
</dbReference>
<dbReference type="GO" id="GO:0016787">
    <property type="term" value="F:hydrolase activity"/>
    <property type="evidence" value="ECO:0007669"/>
    <property type="project" value="UniProtKB-KW"/>
</dbReference>
<dbReference type="Pfam" id="PF02626">
    <property type="entry name" value="CT_A_B"/>
    <property type="match status" value="1"/>
</dbReference>
<dbReference type="RefSeq" id="WP_065832471.1">
    <property type="nucleotide sequence ID" value="NZ_LGSI01000020.1"/>
</dbReference>
<protein>
    <submittedName>
        <fullName evidence="5">Allophanate hydrolase</fullName>
    </submittedName>
</protein>
<keyword evidence="3" id="KW-0067">ATP-binding</keyword>
<dbReference type="PANTHER" id="PTHR43309:SF5">
    <property type="entry name" value="5-OXOPROLINASE SUBUNIT C"/>
    <property type="match status" value="1"/>
</dbReference>
<dbReference type="Proteomes" id="UP000093104">
    <property type="component" value="Unassembled WGS sequence"/>
</dbReference>
<dbReference type="NCBIfam" id="TIGR00724">
    <property type="entry name" value="urea_amlyse_rel"/>
    <property type="match status" value="1"/>
</dbReference>
<organism evidence="5 6">
    <name type="scientific">Pseudomonas syringae</name>
    <dbReference type="NCBI Taxonomy" id="317"/>
    <lineage>
        <taxon>Bacteria</taxon>
        <taxon>Pseudomonadati</taxon>
        <taxon>Pseudomonadota</taxon>
        <taxon>Gammaproteobacteria</taxon>
        <taxon>Pseudomonadales</taxon>
        <taxon>Pseudomonadaceae</taxon>
        <taxon>Pseudomonas</taxon>
    </lineage>
</organism>
<dbReference type="InterPro" id="IPR029000">
    <property type="entry name" value="Cyclophilin-like_dom_sf"/>
</dbReference>
<evidence type="ECO:0000256" key="2">
    <source>
        <dbReference type="ARBA" id="ARBA00022801"/>
    </source>
</evidence>
<dbReference type="GO" id="GO:0005524">
    <property type="term" value="F:ATP binding"/>
    <property type="evidence" value="ECO:0007669"/>
    <property type="project" value="UniProtKB-KW"/>
</dbReference>
<dbReference type="SMART" id="SM00797">
    <property type="entry name" value="AHS2"/>
    <property type="match status" value="1"/>
</dbReference>
<keyword evidence="2 5" id="KW-0378">Hydrolase</keyword>
<dbReference type="PATRIC" id="fig|317.243.peg.4224"/>
<dbReference type="InterPro" id="IPR003778">
    <property type="entry name" value="CT_A_B"/>
</dbReference>
<name>A0A1C7ZA38_PSESX</name>
<dbReference type="EMBL" id="LGSI01000020">
    <property type="protein sequence ID" value="OCR26209.1"/>
    <property type="molecule type" value="Genomic_DNA"/>
</dbReference>
<keyword evidence="1" id="KW-0547">Nucleotide-binding</keyword>
<accession>A0A1C7ZA38</accession>
<dbReference type="Gene3D" id="2.40.100.10">
    <property type="entry name" value="Cyclophilin-like"/>
    <property type="match status" value="1"/>
</dbReference>
<gene>
    <name evidence="5" type="ORF">AFK24_05980</name>
</gene>
<comment type="caution">
    <text evidence="5">The sequence shown here is derived from an EMBL/GenBank/DDBJ whole genome shotgun (WGS) entry which is preliminary data.</text>
</comment>
<feature type="domain" description="Carboxyltransferase" evidence="4">
    <location>
        <begin position="25"/>
        <end position="305"/>
    </location>
</feature>
<evidence type="ECO:0000313" key="6">
    <source>
        <dbReference type="Proteomes" id="UP000093104"/>
    </source>
</evidence>
<dbReference type="SUPFAM" id="SSF50891">
    <property type="entry name" value="Cyclophilin-like"/>
    <property type="match status" value="1"/>
</dbReference>
<evidence type="ECO:0000313" key="5">
    <source>
        <dbReference type="EMBL" id="OCR26209.1"/>
    </source>
</evidence>
<sequence length="321" mass="34335">MSSFHVLNPGLLTTLQDRGRTGYEDRGVPPSGALDELSFAIANALVGNQAGTGALEFTLVGGQFRAGEGGCVIAVTGDMQVFIDDQPVAPYQCHVLSSGDVLKIGRVLSGARGYLAVAGGFAAEPVLGSVSTLVRGALGGFAGRALAKGDELPLAAPSQYLPLAARAPGQRLLPQREHQPLRVVLGPQQAHFSPAQVRRFLRESFQVSGQSDRMGYRLTGPVITHLKGFNIVSDAISTGSVQIPGSGHPIIAMHDRQTTGGYPKIATVIRADLARLGQLKPGDWLSFAEVSVEDAEELWCERQVLLNAYLDELLMRYRRRR</sequence>
<dbReference type="AlphaFoldDB" id="A0A1C7ZA38"/>
<evidence type="ECO:0000256" key="3">
    <source>
        <dbReference type="ARBA" id="ARBA00022840"/>
    </source>
</evidence>
<reference evidence="5 6" key="1">
    <citation type="submission" date="2015-07" db="EMBL/GenBank/DDBJ databases">
        <title>Draft genome sequence of a diazotrophic, plant growth-promoting rhizobacterium of the Pseudomonas syringae complex.</title>
        <authorList>
            <person name="Patten C.L."/>
            <person name="Jeong H."/>
        </authorList>
    </citation>
    <scope>NUCLEOTIDE SEQUENCE [LARGE SCALE GENOMIC DNA]</scope>
    <source>
        <strain evidence="5 6">GR12-2</strain>
    </source>
</reference>
<dbReference type="OrthoDB" id="9768696at2"/>
<evidence type="ECO:0000259" key="4">
    <source>
        <dbReference type="SMART" id="SM00797"/>
    </source>
</evidence>
<dbReference type="InterPro" id="IPR052708">
    <property type="entry name" value="PxpC"/>
</dbReference>